<reference evidence="2 3" key="1">
    <citation type="submission" date="2016-05" db="EMBL/GenBank/DDBJ databases">
        <title>A degradative enzymes factory behind the ericoid mycorrhizal symbiosis.</title>
        <authorList>
            <consortium name="DOE Joint Genome Institute"/>
            <person name="Martino E."/>
            <person name="Morin E."/>
            <person name="Grelet G."/>
            <person name="Kuo A."/>
            <person name="Kohler A."/>
            <person name="Daghino S."/>
            <person name="Barry K."/>
            <person name="Choi C."/>
            <person name="Cichocki N."/>
            <person name="Clum A."/>
            <person name="Copeland A."/>
            <person name="Hainaut M."/>
            <person name="Haridas S."/>
            <person name="Labutti K."/>
            <person name="Lindquist E."/>
            <person name="Lipzen A."/>
            <person name="Khouja H.-R."/>
            <person name="Murat C."/>
            <person name="Ohm R."/>
            <person name="Olson A."/>
            <person name="Spatafora J."/>
            <person name="Veneault-Fourrey C."/>
            <person name="Henrissat B."/>
            <person name="Grigoriev I."/>
            <person name="Martin F."/>
            <person name="Perotto S."/>
        </authorList>
    </citation>
    <scope>NUCLEOTIDE SEQUENCE [LARGE SCALE GENOMIC DNA]</scope>
    <source>
        <strain evidence="2 3">UAMH 7357</strain>
    </source>
</reference>
<dbReference type="OrthoDB" id="5399485at2759"/>
<evidence type="ECO:0000256" key="1">
    <source>
        <dbReference type="SAM" id="Phobius"/>
    </source>
</evidence>
<name>A0A2J6PE89_9HELO</name>
<dbReference type="Proteomes" id="UP000235672">
    <property type="component" value="Unassembled WGS sequence"/>
</dbReference>
<keyword evidence="1" id="KW-0812">Transmembrane</keyword>
<sequence>MQYLNWNIDAGLIRFILRGYFLITLFLLSIIGRQVGKCAAKVELLKNKAVSLHRMTGWLHANDIGLVIWKLHRLPGGWWLGTMMITTSILSVISDLLVTKLINPTLLPALCNFNQGLVVNWDTLSWAIPPPNGYPRLIASNAQLPLSDVCLQGIYSKIPQEDDWYFCAGDDDVYGGWNCFDMDKDEQWPSSTELETIGAWLFQNSLQYANGSVNSDNAGSTTTHEVFWSSSAPTDNSSQPFDVLVSVDMNSSYSDTKTFKTFFCNVTASRVEYQDGLNKILSKMESMSTIEQWIAGLQGVVYMGSGSVPSADLKPNLERYLNTMTMVEGGSNNVFSTTPNGDPPYYGCLTSQAEVHPIILLLVGFAGFIFLVTLFDYFMLLAKLSTHFMVTEFRSNSNPDSRANIKPIPDSTLSWILQAARENALDTEHMSTGNRGVRGKPVDGLTEEVRKMSDSRVSVPSHEFELRDWRFEVVDMPAGIARVVRRHGKAVSSVMSSPQQPQQEVPQFVGSAFSPNRYPQPEMGMSTQQQQGMMYGGNGYAPNIYRQQNIE</sequence>
<gene>
    <name evidence="2" type="ORF">NA56DRAFT_652575</name>
</gene>
<keyword evidence="1" id="KW-1133">Transmembrane helix</keyword>
<feature type="transmembrane region" description="Helical" evidence="1">
    <location>
        <begin position="12"/>
        <end position="31"/>
    </location>
</feature>
<organism evidence="2 3">
    <name type="scientific">Hyaloscypha hepaticicola</name>
    <dbReference type="NCBI Taxonomy" id="2082293"/>
    <lineage>
        <taxon>Eukaryota</taxon>
        <taxon>Fungi</taxon>
        <taxon>Dikarya</taxon>
        <taxon>Ascomycota</taxon>
        <taxon>Pezizomycotina</taxon>
        <taxon>Leotiomycetes</taxon>
        <taxon>Helotiales</taxon>
        <taxon>Hyaloscyphaceae</taxon>
        <taxon>Hyaloscypha</taxon>
    </lineage>
</organism>
<dbReference type="AlphaFoldDB" id="A0A2J6PE89"/>
<feature type="transmembrane region" description="Helical" evidence="1">
    <location>
        <begin position="358"/>
        <end position="380"/>
    </location>
</feature>
<protein>
    <submittedName>
        <fullName evidence="2">Uncharacterized protein</fullName>
    </submittedName>
</protein>
<proteinExistence type="predicted"/>
<accession>A0A2J6PE89</accession>
<keyword evidence="3" id="KW-1185">Reference proteome</keyword>
<dbReference type="EMBL" id="KZ613553">
    <property type="protein sequence ID" value="PMD12348.1"/>
    <property type="molecule type" value="Genomic_DNA"/>
</dbReference>
<evidence type="ECO:0000313" key="2">
    <source>
        <dbReference type="EMBL" id="PMD12348.1"/>
    </source>
</evidence>
<keyword evidence="1" id="KW-0472">Membrane</keyword>
<evidence type="ECO:0000313" key="3">
    <source>
        <dbReference type="Proteomes" id="UP000235672"/>
    </source>
</evidence>